<dbReference type="RefSeq" id="WP_190950350.1">
    <property type="nucleotide sequence ID" value="NZ_JACJTC010000011.1"/>
</dbReference>
<protein>
    <submittedName>
        <fullName evidence="2">Phage tail protein</fullName>
    </submittedName>
</protein>
<accession>A0ABR8HC94</accession>
<proteinExistence type="predicted"/>
<dbReference type="Pfam" id="PF07484">
    <property type="entry name" value="Collar"/>
    <property type="match status" value="1"/>
</dbReference>
<name>A0ABR8HC94_NOSPU</name>
<dbReference type="Gene3D" id="3.90.1340.10">
    <property type="entry name" value="Phage tail collar domain"/>
    <property type="match status" value="1"/>
</dbReference>
<dbReference type="InterPro" id="IPR011083">
    <property type="entry name" value="Phage_tail_collar_dom"/>
</dbReference>
<feature type="domain" description="Phage tail collar" evidence="1">
    <location>
        <begin position="7"/>
        <end position="63"/>
    </location>
</feature>
<gene>
    <name evidence="2" type="ORF">H6G94_16980</name>
</gene>
<organism evidence="2 3">
    <name type="scientific">Nostoc punctiforme FACHB-252</name>
    <dbReference type="NCBI Taxonomy" id="1357509"/>
    <lineage>
        <taxon>Bacteria</taxon>
        <taxon>Bacillati</taxon>
        <taxon>Cyanobacteriota</taxon>
        <taxon>Cyanophyceae</taxon>
        <taxon>Nostocales</taxon>
        <taxon>Nostocaceae</taxon>
        <taxon>Nostoc</taxon>
    </lineage>
</organism>
<keyword evidence="3" id="KW-1185">Reference proteome</keyword>
<dbReference type="Proteomes" id="UP000606396">
    <property type="component" value="Unassembled WGS sequence"/>
</dbReference>
<evidence type="ECO:0000313" key="2">
    <source>
        <dbReference type="EMBL" id="MBD2612946.1"/>
    </source>
</evidence>
<comment type="caution">
    <text evidence="2">The sequence shown here is derived from an EMBL/GenBank/DDBJ whole genome shotgun (WGS) entry which is preliminary data.</text>
</comment>
<sequence length="177" mass="18697">MVESYIGEIRMFGGNFAPTDWALCNGQLLAISENETLFGLIGTTYGGDGQTNFALPDLRGRAPIHQGTGTGLSNRIIGQAIGAEAVALTTDQLPEHNHSLTANTNSDPGVITATDKSPANNVPATGTVEMYARPSDPLVSMSANAIAPFSNGNYPHYNIQPYLAINFIISLQGLYPS</sequence>
<reference evidence="2 3" key="1">
    <citation type="journal article" date="2020" name="ISME J.">
        <title>Comparative genomics reveals insights into cyanobacterial evolution and habitat adaptation.</title>
        <authorList>
            <person name="Chen M.Y."/>
            <person name="Teng W.K."/>
            <person name="Zhao L."/>
            <person name="Hu C.X."/>
            <person name="Zhou Y.K."/>
            <person name="Han B.P."/>
            <person name="Song L.R."/>
            <person name="Shu W.S."/>
        </authorList>
    </citation>
    <scope>NUCLEOTIDE SEQUENCE [LARGE SCALE GENOMIC DNA]</scope>
    <source>
        <strain evidence="2 3">FACHB-252</strain>
    </source>
</reference>
<evidence type="ECO:0000313" key="3">
    <source>
        <dbReference type="Proteomes" id="UP000606396"/>
    </source>
</evidence>
<dbReference type="SUPFAM" id="SSF88874">
    <property type="entry name" value="Receptor-binding domain of short tail fibre protein gp12"/>
    <property type="match status" value="1"/>
</dbReference>
<dbReference type="InterPro" id="IPR037053">
    <property type="entry name" value="Phage_tail_collar_dom_sf"/>
</dbReference>
<dbReference type="EMBL" id="JACJTC010000011">
    <property type="protein sequence ID" value="MBD2612946.1"/>
    <property type="molecule type" value="Genomic_DNA"/>
</dbReference>
<evidence type="ECO:0000259" key="1">
    <source>
        <dbReference type="Pfam" id="PF07484"/>
    </source>
</evidence>